<dbReference type="PROSITE" id="PS51808">
    <property type="entry name" value="CHCH"/>
    <property type="match status" value="1"/>
</dbReference>
<dbReference type="OrthoDB" id="2581252at2759"/>
<evidence type="ECO:0000313" key="3">
    <source>
        <dbReference type="EMBL" id="KAG0251907.1"/>
    </source>
</evidence>
<reference evidence="3" key="1">
    <citation type="journal article" date="2020" name="Fungal Divers.">
        <title>Resolving the Mortierellaceae phylogeny through synthesis of multi-gene phylogenetics and phylogenomics.</title>
        <authorList>
            <person name="Vandepol N."/>
            <person name="Liber J."/>
            <person name="Desiro A."/>
            <person name="Na H."/>
            <person name="Kennedy M."/>
            <person name="Barry K."/>
            <person name="Grigoriev I.V."/>
            <person name="Miller A.N."/>
            <person name="O'Donnell K."/>
            <person name="Stajich J.E."/>
            <person name="Bonito G."/>
        </authorList>
    </citation>
    <scope>NUCLEOTIDE SEQUENCE</scope>
    <source>
        <strain evidence="3">BC1065</strain>
    </source>
</reference>
<evidence type="ECO:0000256" key="1">
    <source>
        <dbReference type="SAM" id="MobiDB-lite"/>
    </source>
</evidence>
<sequence>MDVADETVALVAKHCGLQLEMYQRCVTDNPENWDMKCITQKRALAKCSEDNVPIIKHVKEMCDPFIREYDACVMQNQVDPSVCLEPLKRLFYCTEEHGKLRPGGPPRPEAASTPASTASASAAQAGVDSAAYGYRRGTSA</sequence>
<feature type="region of interest" description="Disordered" evidence="1">
    <location>
        <begin position="98"/>
        <end position="126"/>
    </location>
</feature>
<dbReference type="PANTHER" id="PTHR47106">
    <property type="entry name" value="COILED-COIL-HELIX-COILED-COIL-HELIX DOMAIN-CONTAINING PROTEIN 5"/>
    <property type="match status" value="1"/>
</dbReference>
<evidence type="ECO:0000313" key="4">
    <source>
        <dbReference type="Proteomes" id="UP000807716"/>
    </source>
</evidence>
<accession>A0A9P6TYT0</accession>
<dbReference type="GO" id="GO:0005758">
    <property type="term" value="C:mitochondrial intermembrane space"/>
    <property type="evidence" value="ECO:0007669"/>
    <property type="project" value="TreeGrafter"/>
</dbReference>
<feature type="domain" description="IMS import disulfide relay-system CHCH-CHCH-like Cx9C" evidence="2">
    <location>
        <begin position="11"/>
        <end position="52"/>
    </location>
</feature>
<dbReference type="Gene3D" id="1.10.287.2900">
    <property type="match status" value="2"/>
</dbReference>
<dbReference type="Proteomes" id="UP000807716">
    <property type="component" value="Unassembled WGS sequence"/>
</dbReference>
<dbReference type="GO" id="GO:0045333">
    <property type="term" value="P:cellular respiration"/>
    <property type="evidence" value="ECO:0007669"/>
    <property type="project" value="TreeGrafter"/>
</dbReference>
<dbReference type="InterPro" id="IPR031731">
    <property type="entry name" value="CX9C"/>
</dbReference>
<dbReference type="Pfam" id="PF16860">
    <property type="entry name" value="CX9C"/>
    <property type="match status" value="1"/>
</dbReference>
<dbReference type="PANTHER" id="PTHR47106:SF1">
    <property type="entry name" value="COILED-COIL-HELIX-COILED-COIL-HELIX DOMAIN-CONTAINING PROTEIN 5"/>
    <property type="match status" value="1"/>
</dbReference>
<keyword evidence="4" id="KW-1185">Reference proteome</keyword>
<gene>
    <name evidence="3" type="primary">CHCHD5</name>
    <name evidence="3" type="ORF">DFQ27_008436</name>
</gene>
<name>A0A9P6TYT0_9FUNG</name>
<protein>
    <submittedName>
        <fullName evidence="3">Coiled-coil-helix-coiled-coil-helix domain-containing protein 5</fullName>
    </submittedName>
</protein>
<feature type="compositionally biased region" description="Low complexity" evidence="1">
    <location>
        <begin position="110"/>
        <end position="126"/>
    </location>
</feature>
<evidence type="ECO:0000259" key="2">
    <source>
        <dbReference type="Pfam" id="PF16860"/>
    </source>
</evidence>
<proteinExistence type="predicted"/>
<dbReference type="AlphaFoldDB" id="A0A9P6TYT0"/>
<dbReference type="EMBL" id="JAAAJB010000708">
    <property type="protein sequence ID" value="KAG0251907.1"/>
    <property type="molecule type" value="Genomic_DNA"/>
</dbReference>
<organism evidence="3 4">
    <name type="scientific">Actinomortierella ambigua</name>
    <dbReference type="NCBI Taxonomy" id="1343610"/>
    <lineage>
        <taxon>Eukaryota</taxon>
        <taxon>Fungi</taxon>
        <taxon>Fungi incertae sedis</taxon>
        <taxon>Mucoromycota</taxon>
        <taxon>Mortierellomycotina</taxon>
        <taxon>Mortierellomycetes</taxon>
        <taxon>Mortierellales</taxon>
        <taxon>Mortierellaceae</taxon>
        <taxon>Actinomortierella</taxon>
    </lineage>
</organism>
<dbReference type="InterPro" id="IPR052848">
    <property type="entry name" value="CHCH_domain-containing_protein"/>
</dbReference>
<comment type="caution">
    <text evidence="3">The sequence shown here is derived from an EMBL/GenBank/DDBJ whole genome shotgun (WGS) entry which is preliminary data.</text>
</comment>